<dbReference type="STRING" id="1940790.L21SP3_01089"/>
<name>A0A1Q2HPW1_9BACT</name>
<dbReference type="InterPro" id="IPR013320">
    <property type="entry name" value="ConA-like_dom_sf"/>
</dbReference>
<gene>
    <name evidence="3" type="ORF">L21SP3_01089</name>
</gene>
<dbReference type="KEGG" id="pbu:L21SP3_01089"/>
<feature type="signal peptide" evidence="2">
    <location>
        <begin position="1"/>
        <end position="28"/>
    </location>
</feature>
<feature type="compositionally biased region" description="Polar residues" evidence="1">
    <location>
        <begin position="57"/>
        <end position="71"/>
    </location>
</feature>
<feature type="region of interest" description="Disordered" evidence="1">
    <location>
        <begin position="53"/>
        <end position="84"/>
    </location>
</feature>
<dbReference type="AlphaFoldDB" id="A0A1Q2HPW1"/>
<keyword evidence="2" id="KW-0732">Signal</keyword>
<protein>
    <recommendedName>
        <fullName evidence="5">LamG-like jellyroll fold domain-containing protein</fullName>
    </recommendedName>
</protein>
<proteinExistence type="predicted"/>
<evidence type="ECO:0000256" key="1">
    <source>
        <dbReference type="SAM" id="MobiDB-lite"/>
    </source>
</evidence>
<accession>A0A1Q2HPW1</accession>
<evidence type="ECO:0000313" key="3">
    <source>
        <dbReference type="EMBL" id="AQQ09286.1"/>
    </source>
</evidence>
<dbReference type="SUPFAM" id="SSF49899">
    <property type="entry name" value="Concanavalin A-like lectins/glucanases"/>
    <property type="match status" value="1"/>
</dbReference>
<evidence type="ECO:0000256" key="2">
    <source>
        <dbReference type="SAM" id="SignalP"/>
    </source>
</evidence>
<dbReference type="NCBIfam" id="TIGR02595">
    <property type="entry name" value="PEP_CTERM"/>
    <property type="match status" value="1"/>
</dbReference>
<dbReference type="Pfam" id="PF13385">
    <property type="entry name" value="Laminin_G_3"/>
    <property type="match status" value="1"/>
</dbReference>
<evidence type="ECO:0000313" key="4">
    <source>
        <dbReference type="Proteomes" id="UP000188273"/>
    </source>
</evidence>
<sequence length="318" mass="34032" precursor="true">MRIRKMNNCLLMLLMAVFIISAASPASAVYHHWKMDAWQEGLYVDGNANTHGIADSADSSGQGSIAGNSGDPNPAHDPLYVWGEMEDPDLGGGENAFSSDAAPSGMLNGISSAQSFNFNAVRELGGNMFYAADQYGNEYSSGSFTAELFFKQIGDTSGAQTLLWAKEGHAASHLQLNTGNSGAGGLEFWGYDGSGFVNIVMTTEDRAAGFQDGMWHYAAARYNNASNEMSLMVYSEDGSAYFKNQTLTNDMIINGGNNNILIGRREGETPVERFAGLIDEVRLSGSAMSNPELIGVPEPVTALLLGIGSLAFTRKRKT</sequence>
<organism evidence="3 4">
    <name type="scientific">Sedimentisphaera cyanobacteriorum</name>
    <dbReference type="NCBI Taxonomy" id="1940790"/>
    <lineage>
        <taxon>Bacteria</taxon>
        <taxon>Pseudomonadati</taxon>
        <taxon>Planctomycetota</taxon>
        <taxon>Phycisphaerae</taxon>
        <taxon>Sedimentisphaerales</taxon>
        <taxon>Sedimentisphaeraceae</taxon>
        <taxon>Sedimentisphaera</taxon>
    </lineage>
</organism>
<dbReference type="Proteomes" id="UP000188273">
    <property type="component" value="Chromosome"/>
</dbReference>
<dbReference type="InterPro" id="IPR013424">
    <property type="entry name" value="Ice-binding_C"/>
</dbReference>
<evidence type="ECO:0008006" key="5">
    <source>
        <dbReference type="Google" id="ProtNLM"/>
    </source>
</evidence>
<feature type="chain" id="PRO_5012365671" description="LamG-like jellyroll fold domain-containing protein" evidence="2">
    <location>
        <begin position="29"/>
        <end position="318"/>
    </location>
</feature>
<keyword evidence="4" id="KW-1185">Reference proteome</keyword>
<dbReference type="Gene3D" id="2.60.120.200">
    <property type="match status" value="1"/>
</dbReference>
<dbReference type="EMBL" id="CP019633">
    <property type="protein sequence ID" value="AQQ09286.1"/>
    <property type="molecule type" value="Genomic_DNA"/>
</dbReference>
<reference evidence="4" key="1">
    <citation type="submission" date="2017-02" db="EMBL/GenBank/DDBJ databases">
        <title>Comparative genomics and description of representatives of a novel lineage of planctomycetes thriving in anoxic sediments.</title>
        <authorList>
            <person name="Spring S."/>
            <person name="Bunk B."/>
            <person name="Sproer C."/>
            <person name="Klenk H.-P."/>
        </authorList>
    </citation>
    <scope>NUCLEOTIDE SEQUENCE [LARGE SCALE GENOMIC DNA]</scope>
    <source>
        <strain evidence="4">L21-RPul-D3</strain>
    </source>
</reference>